<name>A0ABT4PEL5_9BACT</name>
<evidence type="ECO:0000313" key="2">
    <source>
        <dbReference type="EMBL" id="MCZ8371496.1"/>
    </source>
</evidence>
<dbReference type="RefSeq" id="WP_269876523.1">
    <property type="nucleotide sequence ID" value="NZ_JAPZVM010000001.1"/>
</dbReference>
<dbReference type="Pfam" id="PF18990">
    <property type="entry name" value="DUF5723"/>
    <property type="match status" value="1"/>
</dbReference>
<evidence type="ECO:0000259" key="1">
    <source>
        <dbReference type="Pfam" id="PF18990"/>
    </source>
</evidence>
<organism evidence="2 3">
    <name type="scientific">Phocaeicola acetigenes</name>
    <dbReference type="NCBI Taxonomy" id="3016083"/>
    <lineage>
        <taxon>Bacteria</taxon>
        <taxon>Pseudomonadati</taxon>
        <taxon>Bacteroidota</taxon>
        <taxon>Bacteroidia</taxon>
        <taxon>Bacteroidales</taxon>
        <taxon>Bacteroidaceae</taxon>
        <taxon>Phocaeicola</taxon>
    </lineage>
</organism>
<sequence>MKIVNCKRICLIAGLIYGGMNIHAQYLRTSYFMEGTSYRLQMNPGLQPTRGYFNFPVIGSLNVAASSNVLGTNDIIDILDSKEDLFTNDKLYNRLKPDNRLNVNFNTDILSFGWYKGKGFWSVNVGLRTDIGASLTKSMFEYMRNIDGFNIEEGGVHSYELGNQRVNINAYAEVGLGYSRPITDRLTIGGRVKALLGVAHAEMEVERFDVDLEMPDMANVDPENLRPEDWYGSQYAYNVKANVTTSFSGGGLGFNENQQIDGFDFDGGIGIAGLGFGVDLGASYKLLDNLTLSAAVLDLGFINWKKSETTVASVEKSAQETIDENNYNQFLSSDFLNLERFNLTQDEEAAASYKTRLSSTVLVAGEYTFFNNKLGVGAMYSARFVEPKTLNELTLSLAYRPKNWFNIAASYSPVQANGKSFGVALKLGPLFVGTDYMYLGGNSNSVNGFIGISFPLGKKKTESI</sequence>
<keyword evidence="3" id="KW-1185">Reference proteome</keyword>
<comment type="caution">
    <text evidence="2">The sequence shown here is derived from an EMBL/GenBank/DDBJ whole genome shotgun (WGS) entry which is preliminary data.</text>
</comment>
<dbReference type="InterPro" id="IPR043781">
    <property type="entry name" value="DUF5723"/>
</dbReference>
<reference evidence="2" key="1">
    <citation type="submission" date="2022-12" db="EMBL/GenBank/DDBJ databases">
        <title>Phocaeicola acetigenes sp. nov., isolated feces from a healthy human.</title>
        <authorList>
            <person name="Do H."/>
            <person name="Ha Y.B."/>
            <person name="Kim J.-S."/>
            <person name="Suh M.K."/>
            <person name="Kim H.S."/>
            <person name="Lee J.-S."/>
        </authorList>
    </citation>
    <scope>NUCLEOTIDE SEQUENCE</scope>
    <source>
        <strain evidence="2">KGMB11183</strain>
    </source>
</reference>
<proteinExistence type="predicted"/>
<protein>
    <submittedName>
        <fullName evidence="2">DUF5723 family protein</fullName>
    </submittedName>
</protein>
<accession>A0ABT4PEL5</accession>
<dbReference type="Proteomes" id="UP001141933">
    <property type="component" value="Unassembled WGS sequence"/>
</dbReference>
<evidence type="ECO:0000313" key="3">
    <source>
        <dbReference type="Proteomes" id="UP001141933"/>
    </source>
</evidence>
<dbReference type="EMBL" id="JAPZVM010000001">
    <property type="protein sequence ID" value="MCZ8371496.1"/>
    <property type="molecule type" value="Genomic_DNA"/>
</dbReference>
<feature type="domain" description="DUF5723" evidence="1">
    <location>
        <begin position="44"/>
        <end position="435"/>
    </location>
</feature>
<gene>
    <name evidence="2" type="ORF">O6P32_02090</name>
</gene>